<dbReference type="PROSITE" id="PS51186">
    <property type="entry name" value="GNAT"/>
    <property type="match status" value="1"/>
</dbReference>
<dbReference type="InterPro" id="IPR000182">
    <property type="entry name" value="GNAT_dom"/>
</dbReference>
<dbReference type="CDD" id="cd00267">
    <property type="entry name" value="ABC_ATPase"/>
    <property type="match status" value="1"/>
</dbReference>
<organism evidence="2">
    <name type="scientific">uncultured Caudovirales phage</name>
    <dbReference type="NCBI Taxonomy" id="2100421"/>
    <lineage>
        <taxon>Viruses</taxon>
        <taxon>Duplodnaviria</taxon>
        <taxon>Heunggongvirae</taxon>
        <taxon>Uroviricota</taxon>
        <taxon>Caudoviricetes</taxon>
        <taxon>Peduoviridae</taxon>
        <taxon>Maltschvirus</taxon>
        <taxon>Maltschvirus maltsch</taxon>
    </lineage>
</organism>
<dbReference type="Gene3D" id="3.40.630.30">
    <property type="match status" value="1"/>
</dbReference>
<dbReference type="SUPFAM" id="SSF52540">
    <property type="entry name" value="P-loop containing nucleoside triphosphate hydrolases"/>
    <property type="match status" value="1"/>
</dbReference>
<dbReference type="InterPro" id="IPR027417">
    <property type="entry name" value="P-loop_NTPase"/>
</dbReference>
<reference evidence="2" key="1">
    <citation type="submission" date="2020-04" db="EMBL/GenBank/DDBJ databases">
        <authorList>
            <person name="Chiriac C."/>
            <person name="Salcher M."/>
            <person name="Ghai R."/>
            <person name="Kavagutti S V."/>
        </authorList>
    </citation>
    <scope>NUCLEOTIDE SEQUENCE</scope>
</reference>
<name>A0A6J5LWB0_9CAUD</name>
<evidence type="ECO:0000313" key="2">
    <source>
        <dbReference type="EMBL" id="CAB4137413.1"/>
    </source>
</evidence>
<accession>A0A6J5LWB0</accession>
<feature type="domain" description="N-acetyltransferase" evidence="1">
    <location>
        <begin position="180"/>
        <end position="313"/>
    </location>
</feature>
<dbReference type="EMBL" id="LR796341">
    <property type="protein sequence ID" value="CAB4137413.1"/>
    <property type="molecule type" value="Genomic_DNA"/>
</dbReference>
<dbReference type="InterPro" id="IPR016181">
    <property type="entry name" value="Acyl_CoA_acyltransferase"/>
</dbReference>
<proteinExistence type="predicted"/>
<evidence type="ECO:0000259" key="1">
    <source>
        <dbReference type="PROSITE" id="PS51186"/>
    </source>
</evidence>
<protein>
    <submittedName>
        <fullName evidence="2">NAT_SF domain containing protein</fullName>
    </submittedName>
</protein>
<dbReference type="SUPFAM" id="SSF55729">
    <property type="entry name" value="Acyl-CoA N-acyltransferases (Nat)"/>
    <property type="match status" value="1"/>
</dbReference>
<gene>
    <name evidence="2" type="ORF">UFOVP328_25</name>
</gene>
<dbReference type="Gene3D" id="3.40.50.300">
    <property type="entry name" value="P-loop containing nucleotide triphosphate hydrolases"/>
    <property type="match status" value="1"/>
</dbReference>
<dbReference type="GO" id="GO:0016747">
    <property type="term" value="F:acyltransferase activity, transferring groups other than amino-acyl groups"/>
    <property type="evidence" value="ECO:0007669"/>
    <property type="project" value="InterPro"/>
</dbReference>
<sequence>MNYLDEIKTKYDIKDYVEPNIVVPKLPTEGIVLIVGTSGSGKSTILRTVSPAQSVSVDNNRTVIENFSTAETGEQLLLAAGLRSIPAWFRPPHTLSNGERHRFEVALGLDQGHSTIDEFTSVVDRDTAKSLAYSVRRWMDNQTTHQVLYIASCHRDIIDWLDPDYIYDTDMQELSARRSLHLRLGRPEITLTIRGTGPEMWRYFSKYHYLDTRMSRSVHCYVGLIGDKPVAFHAAIHSTNRDIHSYWRGHRTVVLPEFQGLGLGTAFSDAIAQMYVDRGMRYFSKTAHPSFGEHRQKSPLWRPTSTNLKSRAGSYLNKDGTTRTMPGYGGTTTARDAHRLCYSHEYIGKKDLD</sequence>
<dbReference type="CDD" id="cd04301">
    <property type="entry name" value="NAT_SF"/>
    <property type="match status" value="1"/>
</dbReference>